<dbReference type="EMBL" id="CP026095">
    <property type="protein sequence ID" value="AZV44047.1"/>
    <property type="molecule type" value="Genomic_DNA"/>
</dbReference>
<dbReference type="InterPro" id="IPR007534">
    <property type="entry name" value="LuxE"/>
</dbReference>
<evidence type="ECO:0000313" key="1">
    <source>
        <dbReference type="EMBL" id="AZV44047.1"/>
    </source>
</evidence>
<dbReference type="AlphaFoldDB" id="A0A3Q9RP82"/>
<protein>
    <submittedName>
        <fullName evidence="1">Long-chain fatty acid--CoA ligase</fullName>
    </submittedName>
</protein>
<proteinExistence type="predicted"/>
<keyword evidence="1" id="KW-0436">Ligase</keyword>
<name>A0A3Q9RP82_9BACI</name>
<dbReference type="KEGG" id="pasa:BAOM_3438"/>
<dbReference type="Gene3D" id="3.40.50.12780">
    <property type="entry name" value="N-terminal domain of ligase-like"/>
    <property type="match status" value="1"/>
</dbReference>
<dbReference type="GO" id="GO:0047474">
    <property type="term" value="F:long-chain fatty acid--protein ligase activity"/>
    <property type="evidence" value="ECO:0007669"/>
    <property type="project" value="InterPro"/>
</dbReference>
<dbReference type="RefSeq" id="WP_218973845.1">
    <property type="nucleotide sequence ID" value="NZ_CP026095.1"/>
</dbReference>
<dbReference type="Pfam" id="PF04443">
    <property type="entry name" value="LuxE"/>
    <property type="match status" value="1"/>
</dbReference>
<evidence type="ECO:0000313" key="2">
    <source>
        <dbReference type="Proteomes" id="UP000283095"/>
    </source>
</evidence>
<sequence>MMTQKEMIESTVQFINCNESSEEDFNQQALQLFRYHYQYNIPYRTFCSQKGKTPRTVKTWRDIPPVPINAFKDVTLSCCDPEQAEAVYMTSGTTQGIRGKHYHPTLDIFDRSMIKNFQERFMGNTDKIRMGILFPTEQEMPNSSLARYLKLAKERFGTEDSRYFIQNHKLDVEGLQKELRNAEVTGEPYALLGASYSFVHLLEELERGNQTFTLPKGSKILDTGGFKKQSKELELDEFYQLLSTYLGVNRSACINMYGMTELSTQLYDNGNQSVPAVKSGPSWIKTRVVNPLTGEEVAKGERGVIVHCDLANMNSVSTILTEDVGVEVEGGFLLLGRVEGTEAKGCSLAMAEFLKASKGLEK</sequence>
<dbReference type="Proteomes" id="UP000283095">
    <property type="component" value="Chromosome"/>
</dbReference>
<dbReference type="InterPro" id="IPR042099">
    <property type="entry name" value="ANL_N_sf"/>
</dbReference>
<dbReference type="GO" id="GO:0008218">
    <property type="term" value="P:bioluminescence"/>
    <property type="evidence" value="ECO:0007669"/>
    <property type="project" value="InterPro"/>
</dbReference>
<reference evidence="1 2" key="1">
    <citation type="submission" date="2018-01" db="EMBL/GenBank/DDBJ databases">
        <title>Bacillus asahii Genome sequencing and assembly.</title>
        <authorList>
            <person name="Jiang H."/>
            <person name="Feng Y."/>
            <person name="Zhao F."/>
            <person name="Lin X."/>
        </authorList>
    </citation>
    <scope>NUCLEOTIDE SEQUENCE [LARGE SCALE GENOMIC DNA]</scope>
    <source>
        <strain evidence="1 2">OM18</strain>
    </source>
</reference>
<accession>A0A3Q9RP82</accession>
<gene>
    <name evidence="1" type="ORF">BAOM_3438</name>
</gene>
<organism evidence="1 2">
    <name type="scientific">Peribacillus asahii</name>
    <dbReference type="NCBI Taxonomy" id="228899"/>
    <lineage>
        <taxon>Bacteria</taxon>
        <taxon>Bacillati</taxon>
        <taxon>Bacillota</taxon>
        <taxon>Bacilli</taxon>
        <taxon>Bacillales</taxon>
        <taxon>Bacillaceae</taxon>
        <taxon>Peribacillus</taxon>
    </lineage>
</organism>